<dbReference type="CDD" id="cd18808">
    <property type="entry name" value="SF1_C_Upf1"/>
    <property type="match status" value="1"/>
</dbReference>
<dbReference type="Gene3D" id="3.40.50.300">
    <property type="entry name" value="P-loop containing nucleotide triphosphate hydrolases"/>
    <property type="match status" value="2"/>
</dbReference>
<dbReference type="OrthoDB" id="6513042at2759"/>
<dbReference type="Pfam" id="PF13086">
    <property type="entry name" value="AAA_11"/>
    <property type="match status" value="2"/>
</dbReference>
<keyword evidence="1" id="KW-0547">Nucleotide-binding</keyword>
<dbReference type="InterPro" id="IPR047187">
    <property type="entry name" value="SF1_C_Upf1"/>
</dbReference>
<dbReference type="EMBL" id="CAMXCT020000533">
    <property type="protein sequence ID" value="CAL1133420.1"/>
    <property type="molecule type" value="Genomic_DNA"/>
</dbReference>
<dbReference type="InterPro" id="IPR045055">
    <property type="entry name" value="DNA2/NAM7-like"/>
</dbReference>
<keyword evidence="9" id="KW-1185">Reference proteome</keyword>
<proteinExistence type="predicted"/>
<dbReference type="PANTHER" id="PTHR10887">
    <property type="entry name" value="DNA2/NAM7 HELICASE FAMILY"/>
    <property type="match status" value="1"/>
</dbReference>
<reference evidence="8 9" key="2">
    <citation type="submission" date="2024-05" db="EMBL/GenBank/DDBJ databases">
        <authorList>
            <person name="Chen Y."/>
            <person name="Shah S."/>
            <person name="Dougan E. K."/>
            <person name="Thang M."/>
            <person name="Chan C."/>
        </authorList>
    </citation>
    <scope>NUCLEOTIDE SEQUENCE [LARGE SCALE GENOMIC DNA]</scope>
</reference>
<dbReference type="SUPFAM" id="SSF50249">
    <property type="entry name" value="Nucleic acid-binding proteins"/>
    <property type="match status" value="1"/>
</dbReference>
<dbReference type="InterPro" id="IPR027417">
    <property type="entry name" value="P-loop_NTPase"/>
</dbReference>
<keyword evidence="2" id="KW-0378">Hydrolase</keyword>
<keyword evidence="3" id="KW-0347">Helicase</keyword>
<dbReference type="GO" id="GO:0004386">
    <property type="term" value="F:helicase activity"/>
    <property type="evidence" value="ECO:0007669"/>
    <property type="project" value="UniProtKB-KW"/>
</dbReference>
<organism evidence="7">
    <name type="scientific">Cladocopium goreaui</name>
    <dbReference type="NCBI Taxonomy" id="2562237"/>
    <lineage>
        <taxon>Eukaryota</taxon>
        <taxon>Sar</taxon>
        <taxon>Alveolata</taxon>
        <taxon>Dinophyceae</taxon>
        <taxon>Suessiales</taxon>
        <taxon>Symbiodiniaceae</taxon>
        <taxon>Cladocopium</taxon>
    </lineage>
</organism>
<dbReference type="FunFam" id="3.40.50.300:FF:000326">
    <property type="entry name" value="P-loop containing nucleoside triphosphate hydrolase"/>
    <property type="match status" value="1"/>
</dbReference>
<dbReference type="Pfam" id="PF13087">
    <property type="entry name" value="AAA_12"/>
    <property type="match status" value="1"/>
</dbReference>
<keyword evidence="4" id="KW-0067">ATP-binding</keyword>
<dbReference type="GO" id="GO:0003723">
    <property type="term" value="F:RNA binding"/>
    <property type="evidence" value="ECO:0007669"/>
    <property type="project" value="InterPro"/>
</dbReference>
<dbReference type="EMBL" id="CAMXCT010000533">
    <property type="protein sequence ID" value="CAI3980045.1"/>
    <property type="molecule type" value="Genomic_DNA"/>
</dbReference>
<dbReference type="PANTHER" id="PTHR10887:SF495">
    <property type="entry name" value="HELICASE SENATAXIN ISOFORM X1-RELATED"/>
    <property type="match status" value="1"/>
</dbReference>
<dbReference type="InterPro" id="IPR012340">
    <property type="entry name" value="NA-bd_OB-fold"/>
</dbReference>
<feature type="region of interest" description="Disordered" evidence="5">
    <location>
        <begin position="302"/>
        <end position="335"/>
    </location>
</feature>
<dbReference type="InterPro" id="IPR041677">
    <property type="entry name" value="DNA2/NAM7_AAA_11"/>
</dbReference>
<feature type="domain" description="RNB" evidence="6">
    <location>
        <begin position="1066"/>
        <end position="1406"/>
    </location>
</feature>
<dbReference type="InterPro" id="IPR041679">
    <property type="entry name" value="DNA2/NAM7-like_C"/>
</dbReference>
<evidence type="ECO:0000256" key="4">
    <source>
        <dbReference type="ARBA" id="ARBA00022840"/>
    </source>
</evidence>
<evidence type="ECO:0000256" key="5">
    <source>
        <dbReference type="SAM" id="MobiDB-lite"/>
    </source>
</evidence>
<dbReference type="GO" id="GO:0005694">
    <property type="term" value="C:chromosome"/>
    <property type="evidence" value="ECO:0007669"/>
    <property type="project" value="UniProtKB-ARBA"/>
</dbReference>
<dbReference type="SUPFAM" id="SSF52540">
    <property type="entry name" value="P-loop containing nucleoside triphosphate hydrolases"/>
    <property type="match status" value="1"/>
</dbReference>
<dbReference type="GO" id="GO:0004540">
    <property type="term" value="F:RNA nuclease activity"/>
    <property type="evidence" value="ECO:0007669"/>
    <property type="project" value="InterPro"/>
</dbReference>
<dbReference type="Proteomes" id="UP001152797">
    <property type="component" value="Unassembled WGS sequence"/>
</dbReference>
<reference evidence="7" key="1">
    <citation type="submission" date="2022-10" db="EMBL/GenBank/DDBJ databases">
        <authorList>
            <person name="Chen Y."/>
            <person name="Dougan E. K."/>
            <person name="Chan C."/>
            <person name="Rhodes N."/>
            <person name="Thang M."/>
        </authorList>
    </citation>
    <scope>NUCLEOTIDE SEQUENCE</scope>
</reference>
<sequence length="2295" mass="254737">MAVHSSNHSIREWLRDIHADLEVYMPVFEDSKDLEQDLQGVVKKVHLRVILQRHAKLKMLKFSEPAAGRTPPRQTQASMTSIESSVLHLIPCAKGVMTFQLDPRSIRSGFSVLIPIWCLRSIQGKVHSQMTFTSGKHKDASVYELIHDMLSGRQRPEDVQPLQVVVDDRGLHIVRGHRRGLALCALQGIWRDRTVLAPCLLYNAQDSEVTSQFANKDTLVDGLAMQLHGKCPEAWHMGKPLFRTPQEWCDSTADIPGHGSHRKTEIHQEQVNQVNQVNKSNFQNPRRSELLRTSVVHALHLGTLDLDPERQTEPAAAGSAGSDESAPESKDGSTGSKSVCCLWLAGKCSLKGHHSVGKRLFLHHDIPELQSGMKRSCKYKHYETRNGSFAEHAEQTDGTVGGVEGSCSRMMSGDVPGFSRVQGDNLPDSCKMKQDMQGSLPGAPRKCLDGCASDHPAGVLPEKSLMLHDPKLPMGQHSESPEHQPQQTAPAAVAHAARPGGKALEARNARNNCTPLLAGHAELKESMVVCVQGSGSTMTGEVLKVSSRGGVAVLYSSRDKTGQSQCQVDWFPLDRLKVPDFSNIKPGTEVSVLEDSASSKSSKSFACTVLQVSDEKERARAPVYVRYNGRASDHTEWVGADRLCSKCLMLHAPVLPTDQHSQSCEHQKWRPRLPAMGCQTVEHGPGAIANQSSGGELPGTQEIISVPQLRDGDGMYAGTNALPWHELDSEAEAFDQALQATQEALGQAKAAKAAKAAPWQPRLEEMLAAVETEALRGVLEKHGWSGQQFTQSPRLEGLLEDLNGVSGPGEASDSDSAFDSELSIPPSNDMESSCAAAPNDWEDRLARQPTVLDNLGQLTGLVVFGTFRSSGRDSSKCSGEVIVHRGPAELHGCKVKIWCGKNRGPTWNFDRCYVRILDASIWGRNHQQSGRRPLDVKRMELFGRIVHALEFGVPRQKLFVCVRQKVVNNPNCVAFKPINGTFPAIHVPWNTAAGLPSGHDLHVVEVHDWSGDRPPRGQYLEGLKMGSRQSDMSILEPVQISLNFCDWTRGDPRSELAVTDFRQPARRMFQNNGLTVGIQHPGLPIGMVMSCGPTEFYVHVLDVNAYLNVLGMDKLENLLRQRSVGVWFLDHFDKPLDANLPLFPPNIEEELTFKAGVERPAVTFTIQATHGKLNVSLVREMTVRCHYILTPHEAGSLILSEGGGAVGQMLRHLSGLVVQSPRGDIARGSGSTWTHLLVALAIPGPLLAAEQLVQGCMFVVDQFVGATLGTPAWNQLLKDPNPQLTVRYVHGRAGPSTKKVFAGLLRLNQSEQHKEIQIADAMRSLEEILQQPGLTNAQRHACRASFLRRLHAALPAPYYDVVQMCSENSRDQGDWWHPEPRFHVTSPLNRYIDILGMRAFKCQLGCRVSYPHLLLSQRDLDEAIARTNCRMAAESFGLHIFRTISKMRELSGSGQQVLDAVIGGVSPKYIHILVPSETTHTLDLPVPVSSLCSSTCVSEYDAATHSLKLTMQNGRDHVDTLRIHSWSTQPMTCVISRNYSQPIPHHASSNSIVVWEIRFHGEKDFTFLTGLKSFPESFSSWPDLADWHLLDRKVETYAKVWSRIKMCQVHAAAVSSDAYTPATAANDLKWFRTSDAWHFECHIDVKLSEYRWVCEGDLAVLSLDRGSRCARLQGTLLQIKAAKQTREDDKKGFIVEVELSKIAELAWQRQDFSLDGTSTWSLHFIMIHPNEKKSIQLLEDMQRSPLRGMRLTIPRSSKEVKREMEMRPLVSIEEVKSAMHSACSNDMNERQELAVQRGLQRAFSMVQGLPGTGKTSFLVQCVAALVSASRQRKRGEGRILVCAPSNNAADHILDRLLSAGTPPHYVTRVYSRFIERYHGSMYKGGTTNCERSFWIQPHLEEHALHWKASESPKVKSFLSQSQEAFDRCYEEVEVQVLRDSRIVVSTCTTAYLHNALVKGNPPHVLRPVSFDSIVIDEAAQASEPDIVLPATSASCRVIVVGDHKQLGPVVTENNLCAPYVSALETPFLERIYQNPRRSSASTMLNMQYRMHPSIRSFPSSQFYESMLEDQVSFTHRPKLNCIWPQKKDHRRFIDCQTPQSMGVSPETRACDAALMESKVSLKNEGEARAVVAACAALLRQNCAPRDIAVITPYKAQQHEIRARLERDREIGSMSASILVGTVHALQGSEREYIIVSFVRSIDADQDVVTSVAKTPGDSVALQEMYEESLGILKNFRVLNVAITRAKYGLICVGNSEVLSKGSKDFNAFIHSLRSRKCIVSQKDFLESVRSRRVRK</sequence>
<dbReference type="InterPro" id="IPR001900">
    <property type="entry name" value="RNase_II/R"/>
</dbReference>
<feature type="region of interest" description="Disordered" evidence="5">
    <location>
        <begin position="799"/>
        <end position="836"/>
    </location>
</feature>
<evidence type="ECO:0000256" key="2">
    <source>
        <dbReference type="ARBA" id="ARBA00022801"/>
    </source>
</evidence>
<evidence type="ECO:0000256" key="3">
    <source>
        <dbReference type="ARBA" id="ARBA00022806"/>
    </source>
</evidence>
<evidence type="ECO:0000313" key="8">
    <source>
        <dbReference type="EMBL" id="CAL4767357.1"/>
    </source>
</evidence>
<gene>
    <name evidence="7" type="ORF">C1SCF055_LOCUS7953</name>
</gene>
<dbReference type="GO" id="GO:0005524">
    <property type="term" value="F:ATP binding"/>
    <property type="evidence" value="ECO:0007669"/>
    <property type="project" value="UniProtKB-KW"/>
</dbReference>
<dbReference type="GO" id="GO:0016787">
    <property type="term" value="F:hydrolase activity"/>
    <property type="evidence" value="ECO:0007669"/>
    <property type="project" value="UniProtKB-KW"/>
</dbReference>
<comment type="caution">
    <text evidence="7">The sequence shown here is derived from an EMBL/GenBank/DDBJ whole genome shotgun (WGS) entry which is preliminary data.</text>
</comment>
<dbReference type="EMBL" id="CAMXCT030000533">
    <property type="protein sequence ID" value="CAL4767357.1"/>
    <property type="molecule type" value="Genomic_DNA"/>
</dbReference>
<evidence type="ECO:0000259" key="6">
    <source>
        <dbReference type="SMART" id="SM00955"/>
    </source>
</evidence>
<evidence type="ECO:0000313" key="9">
    <source>
        <dbReference type="Proteomes" id="UP001152797"/>
    </source>
</evidence>
<protein>
    <submittedName>
        <fullName evidence="8">Regulator of nonsense transcripts 1-like</fullName>
    </submittedName>
</protein>
<accession>A0A9P1FMQ5</accession>
<evidence type="ECO:0000313" key="7">
    <source>
        <dbReference type="EMBL" id="CAI3980045.1"/>
    </source>
</evidence>
<dbReference type="SMART" id="SM00955">
    <property type="entry name" value="RNB"/>
    <property type="match status" value="1"/>
</dbReference>
<name>A0A9P1FMQ5_9DINO</name>
<feature type="compositionally biased region" description="Low complexity" evidence="5">
    <location>
        <begin position="313"/>
        <end position="324"/>
    </location>
</feature>
<evidence type="ECO:0000256" key="1">
    <source>
        <dbReference type="ARBA" id="ARBA00022741"/>
    </source>
</evidence>